<gene>
    <name evidence="7" type="primary">mma</name>
    <name evidence="7" type="ORF">CNEO2_220004</name>
</gene>
<evidence type="ECO:0000313" key="8">
    <source>
        <dbReference type="Proteomes" id="UP001189143"/>
    </source>
</evidence>
<protein>
    <recommendedName>
        <fullName evidence="5">Acetyltransferase</fullName>
        <ecNumber evidence="5">2.3.1.-</ecNumber>
    </recommendedName>
</protein>
<proteinExistence type="inferred from homology"/>
<dbReference type="SMART" id="SM01266">
    <property type="entry name" value="Mac"/>
    <property type="match status" value="1"/>
</dbReference>
<dbReference type="RefSeq" id="WP_317049268.1">
    <property type="nucleotide sequence ID" value="NZ_CAMRXC010000110.1"/>
</dbReference>
<keyword evidence="2 5" id="KW-0808">Transferase</keyword>
<dbReference type="Pfam" id="PF00132">
    <property type="entry name" value="Hexapep"/>
    <property type="match status" value="1"/>
</dbReference>
<dbReference type="Gene3D" id="2.160.10.10">
    <property type="entry name" value="Hexapeptide repeat proteins"/>
    <property type="match status" value="1"/>
</dbReference>
<evidence type="ECO:0000256" key="5">
    <source>
        <dbReference type="RuleBase" id="RU367021"/>
    </source>
</evidence>
<comment type="caution">
    <text evidence="7">The sequence shown here is derived from an EMBL/GenBank/DDBJ whole genome shotgun (WGS) entry which is preliminary data.</text>
</comment>
<evidence type="ECO:0000256" key="3">
    <source>
        <dbReference type="ARBA" id="ARBA00022737"/>
    </source>
</evidence>
<dbReference type="InterPro" id="IPR018357">
    <property type="entry name" value="Hexapep_transf_CS"/>
</dbReference>
<evidence type="ECO:0000313" key="7">
    <source>
        <dbReference type="EMBL" id="CAI3572462.1"/>
    </source>
</evidence>
<dbReference type="AlphaFoldDB" id="A0AAD1YDW3"/>
<dbReference type="SUPFAM" id="SSF51161">
    <property type="entry name" value="Trimeric LpxA-like enzymes"/>
    <property type="match status" value="1"/>
</dbReference>
<evidence type="ECO:0000259" key="6">
    <source>
        <dbReference type="SMART" id="SM01266"/>
    </source>
</evidence>
<dbReference type="InterPro" id="IPR039369">
    <property type="entry name" value="LacA-like"/>
</dbReference>
<keyword evidence="3" id="KW-0677">Repeat</keyword>
<dbReference type="InterPro" id="IPR011004">
    <property type="entry name" value="Trimer_LpxA-like_sf"/>
</dbReference>
<dbReference type="EC" id="2.3.1.-" evidence="5"/>
<reference evidence="7" key="1">
    <citation type="submission" date="2022-10" db="EMBL/GenBank/DDBJ databases">
        <authorList>
            <person name="Aires J."/>
            <person name="Mesa V."/>
        </authorList>
    </citation>
    <scope>NUCLEOTIDE SEQUENCE</scope>
    <source>
        <strain evidence="7">Clostridium neonatale JD116</strain>
    </source>
</reference>
<dbReference type="InterPro" id="IPR001451">
    <property type="entry name" value="Hexapep"/>
</dbReference>
<name>A0AAD1YDW3_9CLOT</name>
<dbReference type="EMBL" id="CAMTCP010000144">
    <property type="protein sequence ID" value="CAI3572462.1"/>
    <property type="molecule type" value="Genomic_DNA"/>
</dbReference>
<dbReference type="Proteomes" id="UP001189143">
    <property type="component" value="Unassembled WGS sequence"/>
</dbReference>
<keyword evidence="4 5" id="KW-0012">Acyltransferase</keyword>
<dbReference type="Pfam" id="PF12464">
    <property type="entry name" value="Mac"/>
    <property type="match status" value="1"/>
</dbReference>
<dbReference type="PANTHER" id="PTHR43017:SF1">
    <property type="entry name" value="ACETYLTRANSFERASE YJL218W-RELATED"/>
    <property type="match status" value="1"/>
</dbReference>
<dbReference type="CDD" id="cd03357">
    <property type="entry name" value="LbH_MAT_GAT"/>
    <property type="match status" value="1"/>
</dbReference>
<evidence type="ECO:0000256" key="2">
    <source>
        <dbReference type="ARBA" id="ARBA00022679"/>
    </source>
</evidence>
<dbReference type="GO" id="GO:0008870">
    <property type="term" value="F:galactoside O-acetyltransferase activity"/>
    <property type="evidence" value="ECO:0007669"/>
    <property type="project" value="TreeGrafter"/>
</dbReference>
<evidence type="ECO:0000256" key="1">
    <source>
        <dbReference type="ARBA" id="ARBA00007274"/>
    </source>
</evidence>
<dbReference type="InterPro" id="IPR024688">
    <property type="entry name" value="Mac_dom"/>
</dbReference>
<dbReference type="FunFam" id="2.160.10.10:FF:000008">
    <property type="entry name" value="Maltose O-acetyltransferase"/>
    <property type="match status" value="1"/>
</dbReference>
<organism evidence="7 8">
    <name type="scientific">Clostridium neonatale</name>
    <dbReference type="NCBI Taxonomy" id="137838"/>
    <lineage>
        <taxon>Bacteria</taxon>
        <taxon>Bacillati</taxon>
        <taxon>Bacillota</taxon>
        <taxon>Clostridia</taxon>
        <taxon>Eubacteriales</taxon>
        <taxon>Clostridiaceae</taxon>
        <taxon>Clostridium</taxon>
    </lineage>
</organism>
<dbReference type="PANTHER" id="PTHR43017">
    <property type="entry name" value="GALACTOSIDE O-ACETYLTRANSFERASE"/>
    <property type="match status" value="1"/>
</dbReference>
<accession>A0AAD1YDW3</accession>
<evidence type="ECO:0000256" key="4">
    <source>
        <dbReference type="ARBA" id="ARBA00023315"/>
    </source>
</evidence>
<comment type="similarity">
    <text evidence="1 5">Belongs to the transferase hexapeptide repeat family.</text>
</comment>
<dbReference type="PROSITE" id="PS00101">
    <property type="entry name" value="HEXAPEP_TRANSFERASES"/>
    <property type="match status" value="1"/>
</dbReference>
<sequence length="202" mass="22651">MNQKERMLAGLPYKAWLDGLSEERLYLRLKIHKFNSCSPDKKDEMKAMIKDIVGKCGKDIFIEPPFHCDYGKNIEVGENFYANFNCVILDVGKVKIGTNVMFAPNVSIYTAGHPIHPESRNSGYEYGIGITIGDNVWVGGSVVINPGVHIGNNVVIGSGSVVTKDIPDNVIAVGNPCRIIREITEDDRKYYFKDREFDVNDY</sequence>
<feature type="domain" description="Maltose/galactoside acetyltransferase" evidence="6">
    <location>
        <begin position="4"/>
        <end position="58"/>
    </location>
</feature>